<dbReference type="Proteomes" id="UP001224674">
    <property type="component" value="Chromosome"/>
</dbReference>
<dbReference type="AlphaFoldDB" id="A0AAJ6DER1"/>
<dbReference type="InterPro" id="IPR014721">
    <property type="entry name" value="Ribsml_uS5_D2-typ_fold_subgr"/>
</dbReference>
<dbReference type="InterPro" id="IPR005917">
    <property type="entry name" value="Pmev_kinase_bact"/>
</dbReference>
<dbReference type="NCBIfam" id="TIGR01220">
    <property type="entry name" value="Pmev_kin_Gr_pos"/>
    <property type="match status" value="1"/>
</dbReference>
<evidence type="ECO:0000256" key="2">
    <source>
        <dbReference type="ARBA" id="ARBA00012958"/>
    </source>
</evidence>
<feature type="domain" description="GHMP kinase N-terminal" evidence="8">
    <location>
        <begin position="81"/>
        <end position="167"/>
    </location>
</feature>
<dbReference type="RefSeq" id="WP_279674764.1">
    <property type="nucleotide sequence ID" value="NZ_CP122566.1"/>
</dbReference>
<organism evidence="10 11">
    <name type="scientific">Auritidibacter ignavus</name>
    <dbReference type="NCBI Taxonomy" id="678932"/>
    <lineage>
        <taxon>Bacteria</taxon>
        <taxon>Bacillati</taxon>
        <taxon>Actinomycetota</taxon>
        <taxon>Actinomycetes</taxon>
        <taxon>Micrococcales</taxon>
        <taxon>Micrococcaceae</taxon>
        <taxon>Auritidibacter</taxon>
    </lineage>
</organism>
<evidence type="ECO:0000256" key="5">
    <source>
        <dbReference type="ARBA" id="ARBA00022777"/>
    </source>
</evidence>
<evidence type="ECO:0000256" key="4">
    <source>
        <dbReference type="ARBA" id="ARBA00022741"/>
    </source>
</evidence>
<evidence type="ECO:0000256" key="6">
    <source>
        <dbReference type="ARBA" id="ARBA00022840"/>
    </source>
</evidence>
<dbReference type="EMBL" id="CP122566">
    <property type="protein sequence ID" value="WGH92878.1"/>
    <property type="molecule type" value="Genomic_DNA"/>
</dbReference>
<gene>
    <name evidence="10" type="ORF">QDX21_11360</name>
</gene>
<keyword evidence="5 10" id="KW-0418">Kinase</keyword>
<dbReference type="SUPFAM" id="SSF55060">
    <property type="entry name" value="GHMP Kinase, C-terminal domain"/>
    <property type="match status" value="1"/>
</dbReference>
<dbReference type="GO" id="GO:0004631">
    <property type="term" value="F:phosphomevalonate kinase activity"/>
    <property type="evidence" value="ECO:0007669"/>
    <property type="project" value="UniProtKB-EC"/>
</dbReference>
<reference evidence="10 11" key="1">
    <citation type="submission" date="2023-03" db="EMBL/GenBank/DDBJ databases">
        <title>Complete genome sequences of several Auritidibacter ignavus strains isolated from ear infections.</title>
        <authorList>
            <person name="Baehr T."/>
            <person name="Baumhoegger A.M."/>
        </authorList>
    </citation>
    <scope>NUCLEOTIDE SEQUENCE [LARGE SCALE GENOMIC DNA]</scope>
    <source>
        <strain evidence="10 11">BABAE-6</strain>
    </source>
</reference>
<dbReference type="SUPFAM" id="SSF54211">
    <property type="entry name" value="Ribosomal protein S5 domain 2-like"/>
    <property type="match status" value="1"/>
</dbReference>
<dbReference type="InterPro" id="IPR036554">
    <property type="entry name" value="GHMP_kinase_C_sf"/>
</dbReference>
<dbReference type="Gene3D" id="3.30.230.10">
    <property type="match status" value="1"/>
</dbReference>
<dbReference type="InterPro" id="IPR035102">
    <property type="entry name" value="Phosphomevalonate_kinase"/>
</dbReference>
<evidence type="ECO:0000259" key="9">
    <source>
        <dbReference type="Pfam" id="PF08544"/>
    </source>
</evidence>
<evidence type="ECO:0000256" key="1">
    <source>
        <dbReference type="ARBA" id="ARBA00005017"/>
    </source>
</evidence>
<feature type="compositionally biased region" description="Basic and acidic residues" evidence="7">
    <location>
        <begin position="384"/>
        <end position="397"/>
    </location>
</feature>
<dbReference type="InterPro" id="IPR006204">
    <property type="entry name" value="GHMP_kinase_N_dom"/>
</dbReference>
<keyword evidence="3 10" id="KW-0808">Transferase</keyword>
<comment type="pathway">
    <text evidence="1">Isoprenoid biosynthesis; isopentenyl diphosphate biosynthesis via mevalonate pathway; isopentenyl diphosphate from (R)-mevalonate: step 2/3.</text>
</comment>
<keyword evidence="4" id="KW-0547">Nucleotide-binding</keyword>
<dbReference type="InterPro" id="IPR013750">
    <property type="entry name" value="GHMP_kinase_C_dom"/>
</dbReference>
<feature type="region of interest" description="Disordered" evidence="7">
    <location>
        <begin position="375"/>
        <end position="397"/>
    </location>
</feature>
<dbReference type="EC" id="2.7.4.2" evidence="2"/>
<protein>
    <recommendedName>
        <fullName evidence="2">phosphomevalonate kinase</fullName>
        <ecNumber evidence="2">2.7.4.2</ecNumber>
    </recommendedName>
</protein>
<proteinExistence type="predicted"/>
<sequence length="397" mass="41695">MSSRLPLTAQAPGKLYVTGEYGVVEPGCSAVLIAVDKYLSVTLRAPGSHRGHDVLTAARISQAIDTARTGTDYALTTAVIMEKFRSERGLTRIPVDLDVHNDLRDANGAKYGLGSSGAITVATVTAFDALYQLGLSEYDKYRLGLLASIQVAPRASGGDVAACLSGGWSCYTSPDRPKLPRVLPVDVAGDPQGPVSSVTDALASEHFAETPFRRLTVPENLTVLVGWTGRPALTDQLVGEVHSSKQACSESDESFQSLLATYQHIVADVVTGLESGDFATVRDGMVATRTALHQLQQLTGTSIETPALKTLIDLAQQVGGQLCCAKSSGAGGGDCGIVLADQSVDTALITGAWQEAGITPLPIGVSPTGARIIETPDLPASHQGQHETPYEAKDYHQ</sequence>
<evidence type="ECO:0000313" key="10">
    <source>
        <dbReference type="EMBL" id="WGH92878.1"/>
    </source>
</evidence>
<evidence type="ECO:0000256" key="3">
    <source>
        <dbReference type="ARBA" id="ARBA00022679"/>
    </source>
</evidence>
<evidence type="ECO:0000256" key="7">
    <source>
        <dbReference type="SAM" id="MobiDB-lite"/>
    </source>
</evidence>
<dbReference type="GO" id="GO:0005524">
    <property type="term" value="F:ATP binding"/>
    <property type="evidence" value="ECO:0007669"/>
    <property type="project" value="UniProtKB-KW"/>
</dbReference>
<keyword evidence="6" id="KW-0067">ATP-binding</keyword>
<dbReference type="InterPro" id="IPR020568">
    <property type="entry name" value="Ribosomal_Su5_D2-typ_SF"/>
</dbReference>
<feature type="domain" description="GHMP kinase C-terminal" evidence="9">
    <location>
        <begin position="272"/>
        <end position="355"/>
    </location>
</feature>
<dbReference type="Pfam" id="PF00288">
    <property type="entry name" value="GHMP_kinases_N"/>
    <property type="match status" value="1"/>
</dbReference>
<keyword evidence="11" id="KW-1185">Reference proteome</keyword>
<dbReference type="PANTHER" id="PTHR31814">
    <property type="match status" value="1"/>
</dbReference>
<accession>A0AAJ6DER1</accession>
<dbReference type="PANTHER" id="PTHR31814:SF2">
    <property type="entry name" value="PHOSPHOMEVALONATE KINASE"/>
    <property type="match status" value="1"/>
</dbReference>
<dbReference type="Pfam" id="PF08544">
    <property type="entry name" value="GHMP_kinases_C"/>
    <property type="match status" value="1"/>
</dbReference>
<evidence type="ECO:0000259" key="8">
    <source>
        <dbReference type="Pfam" id="PF00288"/>
    </source>
</evidence>
<evidence type="ECO:0000313" key="11">
    <source>
        <dbReference type="Proteomes" id="UP001224674"/>
    </source>
</evidence>
<dbReference type="Gene3D" id="3.30.70.890">
    <property type="entry name" value="GHMP kinase, C-terminal domain"/>
    <property type="match status" value="1"/>
</dbReference>
<name>A0AAJ6DER1_9MICC</name>